<evidence type="ECO:0000256" key="3">
    <source>
        <dbReference type="ARBA" id="ARBA00021872"/>
    </source>
</evidence>
<dbReference type="Gene3D" id="3.30.70.260">
    <property type="match status" value="1"/>
</dbReference>
<dbReference type="PROSITE" id="PS51671">
    <property type="entry name" value="ACT"/>
    <property type="match status" value="1"/>
</dbReference>
<comment type="catalytic activity">
    <reaction evidence="8 9">
        <text>prephenate + H(+) = 3-phenylpyruvate + CO2 + H2O</text>
        <dbReference type="Rhea" id="RHEA:21648"/>
        <dbReference type="ChEBI" id="CHEBI:15377"/>
        <dbReference type="ChEBI" id="CHEBI:15378"/>
        <dbReference type="ChEBI" id="CHEBI:16526"/>
        <dbReference type="ChEBI" id="CHEBI:18005"/>
        <dbReference type="ChEBI" id="CHEBI:29934"/>
        <dbReference type="EC" id="4.2.1.51"/>
    </reaction>
</comment>
<evidence type="ECO:0000256" key="5">
    <source>
        <dbReference type="ARBA" id="ARBA00023141"/>
    </source>
</evidence>
<evidence type="ECO:0000313" key="13">
    <source>
        <dbReference type="Proteomes" id="UP001500618"/>
    </source>
</evidence>
<evidence type="ECO:0000259" key="10">
    <source>
        <dbReference type="PROSITE" id="PS51171"/>
    </source>
</evidence>
<dbReference type="Pfam" id="PF01842">
    <property type="entry name" value="ACT"/>
    <property type="match status" value="1"/>
</dbReference>
<dbReference type="EC" id="4.2.1.51" evidence="2 9"/>
<comment type="caution">
    <text evidence="12">The sequence shown here is derived from an EMBL/GenBank/DDBJ whole genome shotgun (WGS) entry which is preliminary data.</text>
</comment>
<evidence type="ECO:0000256" key="8">
    <source>
        <dbReference type="ARBA" id="ARBA00047848"/>
    </source>
</evidence>
<reference evidence="12 13" key="1">
    <citation type="journal article" date="2019" name="Int. J. Syst. Evol. Microbiol.">
        <title>The Global Catalogue of Microorganisms (GCM) 10K type strain sequencing project: providing services to taxonomists for standard genome sequencing and annotation.</title>
        <authorList>
            <consortium name="The Broad Institute Genomics Platform"/>
            <consortium name="The Broad Institute Genome Sequencing Center for Infectious Disease"/>
            <person name="Wu L."/>
            <person name="Ma J."/>
        </authorList>
    </citation>
    <scope>NUCLEOTIDE SEQUENCE [LARGE SCALE GENOMIC DNA]</scope>
    <source>
        <strain evidence="12 13">JCM 14718</strain>
    </source>
</reference>
<keyword evidence="4 9" id="KW-0028">Amino-acid biosynthesis</keyword>
<keyword evidence="6 9" id="KW-0584">Phenylalanine biosynthesis</keyword>
<dbReference type="EMBL" id="BAAANY010000009">
    <property type="protein sequence ID" value="GAA1676397.1"/>
    <property type="molecule type" value="Genomic_DNA"/>
</dbReference>
<comment type="pathway">
    <text evidence="1 9">Amino-acid biosynthesis; L-phenylalanine biosynthesis; phenylpyruvate from prephenate: step 1/1.</text>
</comment>
<dbReference type="PIRSF" id="PIRSF001500">
    <property type="entry name" value="Chor_mut_pdt_Ppr"/>
    <property type="match status" value="1"/>
</dbReference>
<dbReference type="NCBIfam" id="NF008865">
    <property type="entry name" value="PRK11898.1"/>
    <property type="match status" value="1"/>
</dbReference>
<dbReference type="PANTHER" id="PTHR21022">
    <property type="entry name" value="PREPHENATE DEHYDRATASE P PROTEIN"/>
    <property type="match status" value="1"/>
</dbReference>
<dbReference type="InterPro" id="IPR018528">
    <property type="entry name" value="Preph_deHydtase_CS"/>
</dbReference>
<accession>A0ABN2GT39</accession>
<keyword evidence="7 9" id="KW-0456">Lyase</keyword>
<evidence type="ECO:0000259" key="11">
    <source>
        <dbReference type="PROSITE" id="PS51671"/>
    </source>
</evidence>
<evidence type="ECO:0000256" key="1">
    <source>
        <dbReference type="ARBA" id="ARBA00004741"/>
    </source>
</evidence>
<proteinExistence type="predicted"/>
<evidence type="ECO:0000256" key="4">
    <source>
        <dbReference type="ARBA" id="ARBA00022605"/>
    </source>
</evidence>
<dbReference type="InterPro" id="IPR045865">
    <property type="entry name" value="ACT-like_dom_sf"/>
</dbReference>
<dbReference type="CDD" id="cd13632">
    <property type="entry name" value="PBP2_Aa-PDT_like"/>
    <property type="match status" value="1"/>
</dbReference>
<evidence type="ECO:0000256" key="2">
    <source>
        <dbReference type="ARBA" id="ARBA00013147"/>
    </source>
</evidence>
<dbReference type="Proteomes" id="UP001500618">
    <property type="component" value="Unassembled WGS sequence"/>
</dbReference>
<name>A0ABN2GT39_9ACTN</name>
<dbReference type="Gene3D" id="3.40.190.10">
    <property type="entry name" value="Periplasmic binding protein-like II"/>
    <property type="match status" value="2"/>
</dbReference>
<dbReference type="PANTHER" id="PTHR21022:SF19">
    <property type="entry name" value="PREPHENATE DEHYDRATASE-RELATED"/>
    <property type="match status" value="1"/>
</dbReference>
<keyword evidence="5 9" id="KW-0057">Aromatic amino acid biosynthesis</keyword>
<dbReference type="PROSITE" id="PS00858">
    <property type="entry name" value="PREPHENATE_DEHYDR_2"/>
    <property type="match status" value="1"/>
</dbReference>
<dbReference type="SUPFAM" id="SSF55021">
    <property type="entry name" value="ACT-like"/>
    <property type="match status" value="1"/>
</dbReference>
<evidence type="ECO:0000256" key="7">
    <source>
        <dbReference type="ARBA" id="ARBA00023239"/>
    </source>
</evidence>
<dbReference type="InterPro" id="IPR001086">
    <property type="entry name" value="Preph_deHydtase"/>
</dbReference>
<gene>
    <name evidence="9 12" type="primary">pheA</name>
    <name evidence="12" type="ORF">GCM10009765_27200</name>
</gene>
<evidence type="ECO:0000256" key="9">
    <source>
        <dbReference type="RuleBase" id="RU361254"/>
    </source>
</evidence>
<dbReference type="PROSITE" id="PS51171">
    <property type="entry name" value="PREPHENATE_DEHYDR_3"/>
    <property type="match status" value="1"/>
</dbReference>
<evidence type="ECO:0000313" key="12">
    <source>
        <dbReference type="EMBL" id="GAA1676397.1"/>
    </source>
</evidence>
<dbReference type="Pfam" id="PF00800">
    <property type="entry name" value="PDT"/>
    <property type="match status" value="1"/>
</dbReference>
<feature type="domain" description="Prephenate dehydratase" evidence="10">
    <location>
        <begin position="8"/>
        <end position="186"/>
    </location>
</feature>
<dbReference type="SUPFAM" id="SSF53850">
    <property type="entry name" value="Periplasmic binding protein-like II"/>
    <property type="match status" value="1"/>
</dbReference>
<protein>
    <recommendedName>
        <fullName evidence="3 9">Prephenate dehydratase</fullName>
        <shortName evidence="9">PDT</shortName>
        <ecNumber evidence="2 9">4.2.1.51</ecNumber>
    </recommendedName>
</protein>
<dbReference type="InterPro" id="IPR008242">
    <property type="entry name" value="Chor_mutase/pphenate_deHydtase"/>
</dbReference>
<organism evidence="12 13">
    <name type="scientific">Fodinicola feengrottensis</name>
    <dbReference type="NCBI Taxonomy" id="435914"/>
    <lineage>
        <taxon>Bacteria</taxon>
        <taxon>Bacillati</taxon>
        <taxon>Actinomycetota</taxon>
        <taxon>Actinomycetes</taxon>
        <taxon>Mycobacteriales</taxon>
        <taxon>Fodinicola</taxon>
    </lineage>
</organism>
<keyword evidence="13" id="KW-1185">Reference proteome</keyword>
<sequence length="315" mass="33595">MPGVPPQRFTYLGPEGTFAEQALLTLPAARNGVREPSATVPEALDAVRSGAVGAALVPLENSVEGAVGVTLDELAYGAPLLITRELLLQVRFGLFGRPGTKLESVRTVASHPHGLAQVRAWMRKHLPDAEQRSTSSTSDAAVAVARGDFDAAACAAVAGERQRLELLADDIGDSSTAVTRFVLVTRPGRPAERTGDDLTSLVAFIAHDRAGALLEVLTEFAVRGLNLTRIESRPTKERLGRYCFLLDCSGHIADDRVGEAVMGLRRICADVRFLGSYPAAEPSPPYTRRPGTSDADFADAAGWLRQIRDGATDRG</sequence>
<dbReference type="InterPro" id="IPR002912">
    <property type="entry name" value="ACT_dom"/>
</dbReference>
<evidence type="ECO:0000256" key="6">
    <source>
        <dbReference type="ARBA" id="ARBA00023222"/>
    </source>
</evidence>
<feature type="domain" description="ACT" evidence="11">
    <location>
        <begin position="201"/>
        <end position="278"/>
    </location>
</feature>
<dbReference type="RefSeq" id="WP_344310350.1">
    <property type="nucleotide sequence ID" value="NZ_BAAANY010000009.1"/>
</dbReference>
<dbReference type="CDD" id="cd04905">
    <property type="entry name" value="ACT_CM-PDT"/>
    <property type="match status" value="1"/>
</dbReference>